<comment type="caution">
    <text evidence="4">The sequence shown here is derived from an EMBL/GenBank/DDBJ whole genome shotgun (WGS) entry which is preliminary data.</text>
</comment>
<dbReference type="GO" id="GO:0000160">
    <property type="term" value="P:phosphorelay signal transduction system"/>
    <property type="evidence" value="ECO:0007669"/>
    <property type="project" value="InterPro"/>
</dbReference>
<keyword evidence="1" id="KW-0597">Phosphoprotein</keyword>
<reference evidence="4 5" key="1">
    <citation type="submission" date="2018-04" db="EMBL/GenBank/DDBJ databases">
        <title>Genomic Encyclopedia of Type Strains, Phase IV (KMG-IV): sequencing the most valuable type-strain genomes for metagenomic binning, comparative biology and taxonomic classification.</title>
        <authorList>
            <person name="Goeker M."/>
        </authorList>
    </citation>
    <scope>NUCLEOTIDE SEQUENCE [LARGE SCALE GENOMIC DNA]</scope>
    <source>
        <strain evidence="4 5">DSM 104150</strain>
    </source>
</reference>
<evidence type="ECO:0000313" key="5">
    <source>
        <dbReference type="Proteomes" id="UP000248330"/>
    </source>
</evidence>
<dbReference type="PROSITE" id="PS50110">
    <property type="entry name" value="RESPONSE_REGULATORY"/>
    <property type="match status" value="1"/>
</dbReference>
<dbReference type="CDD" id="cd00156">
    <property type="entry name" value="REC"/>
    <property type="match status" value="1"/>
</dbReference>
<name>A0A318E436_9GAMM</name>
<dbReference type="AlphaFoldDB" id="A0A318E436"/>
<feature type="domain" description="ANTAR" evidence="3">
    <location>
        <begin position="119"/>
        <end position="180"/>
    </location>
</feature>
<dbReference type="InterPro" id="IPR005561">
    <property type="entry name" value="ANTAR"/>
</dbReference>
<evidence type="ECO:0000256" key="1">
    <source>
        <dbReference type="PROSITE-ProRule" id="PRU00169"/>
    </source>
</evidence>
<dbReference type="InterPro" id="IPR008327">
    <property type="entry name" value="Sig_transdc_resp-reg_antiterm"/>
</dbReference>
<dbReference type="PROSITE" id="PS50921">
    <property type="entry name" value="ANTAR"/>
    <property type="match status" value="1"/>
</dbReference>
<dbReference type="Gene3D" id="1.10.10.10">
    <property type="entry name" value="Winged helix-like DNA-binding domain superfamily/Winged helix DNA-binding domain"/>
    <property type="match status" value="1"/>
</dbReference>
<dbReference type="Proteomes" id="UP000248330">
    <property type="component" value="Unassembled WGS sequence"/>
</dbReference>
<dbReference type="EMBL" id="QICN01000011">
    <property type="protein sequence ID" value="PXV65001.1"/>
    <property type="molecule type" value="Genomic_DNA"/>
</dbReference>
<dbReference type="Gene3D" id="3.40.50.2300">
    <property type="match status" value="1"/>
</dbReference>
<dbReference type="SMART" id="SM01012">
    <property type="entry name" value="ANTAR"/>
    <property type="match status" value="1"/>
</dbReference>
<dbReference type="InterPro" id="IPR011006">
    <property type="entry name" value="CheY-like_superfamily"/>
</dbReference>
<dbReference type="InterPro" id="IPR036388">
    <property type="entry name" value="WH-like_DNA-bd_sf"/>
</dbReference>
<sequence>MLVDDDRGRLARLQEALADAGHEVVACVGGNEDLLLAVVRHAPDVVLIDTEAPGRDTLESLNRVSREQPRPILLFSDNGDTDTIRRAIRAGVSAYVVDGLVGSRLKSLIEVAIAQFDEHQQLRREVESVRARLNDRDDIDRAKAVLMRRAHLSEDQAYERLRRMAMNRKLRLADVARALLAVNAEGV</sequence>
<dbReference type="SUPFAM" id="SSF52172">
    <property type="entry name" value="CheY-like"/>
    <property type="match status" value="1"/>
</dbReference>
<evidence type="ECO:0000259" key="3">
    <source>
        <dbReference type="PROSITE" id="PS50921"/>
    </source>
</evidence>
<dbReference type="Pfam" id="PF00072">
    <property type="entry name" value="Response_reg"/>
    <property type="match status" value="1"/>
</dbReference>
<feature type="domain" description="Response regulatory" evidence="2">
    <location>
        <begin position="1"/>
        <end position="113"/>
    </location>
</feature>
<dbReference type="PANTHER" id="PTHR43367:SF1">
    <property type="entry name" value="TWO-COMPONENT RESPONSE REGULATOR-LIKE APRR6-RELATED"/>
    <property type="match status" value="1"/>
</dbReference>
<dbReference type="OrthoDB" id="9782798at2"/>
<gene>
    <name evidence="4" type="ORF">C8D93_111173</name>
</gene>
<dbReference type="PIRSF" id="PIRSF036382">
    <property type="entry name" value="RR_antiterm"/>
    <property type="match status" value="1"/>
</dbReference>
<feature type="modified residue" description="4-aspartylphosphate" evidence="1">
    <location>
        <position position="49"/>
    </location>
</feature>
<dbReference type="PANTHER" id="PTHR43367">
    <property type="match status" value="1"/>
</dbReference>
<dbReference type="Pfam" id="PF03861">
    <property type="entry name" value="ANTAR"/>
    <property type="match status" value="1"/>
</dbReference>
<proteinExistence type="predicted"/>
<evidence type="ECO:0000259" key="2">
    <source>
        <dbReference type="PROSITE" id="PS50110"/>
    </source>
</evidence>
<accession>A0A318E436</accession>
<evidence type="ECO:0000313" key="4">
    <source>
        <dbReference type="EMBL" id="PXV65001.1"/>
    </source>
</evidence>
<organism evidence="4 5">
    <name type="scientific">Sinimarinibacterium flocculans</name>
    <dbReference type="NCBI Taxonomy" id="985250"/>
    <lineage>
        <taxon>Bacteria</taxon>
        <taxon>Pseudomonadati</taxon>
        <taxon>Pseudomonadota</taxon>
        <taxon>Gammaproteobacteria</taxon>
        <taxon>Nevskiales</taxon>
        <taxon>Nevskiaceae</taxon>
        <taxon>Sinimarinibacterium</taxon>
    </lineage>
</organism>
<protein>
    <submittedName>
        <fullName evidence="4">Response regulator receiver and ANTAR domain protein</fullName>
    </submittedName>
</protein>
<dbReference type="InterPro" id="IPR001789">
    <property type="entry name" value="Sig_transdc_resp-reg_receiver"/>
</dbReference>
<dbReference type="SMART" id="SM00448">
    <property type="entry name" value="REC"/>
    <property type="match status" value="1"/>
</dbReference>
<keyword evidence="5" id="KW-1185">Reference proteome</keyword>
<dbReference type="GO" id="GO:0003723">
    <property type="term" value="F:RNA binding"/>
    <property type="evidence" value="ECO:0007669"/>
    <property type="project" value="InterPro"/>
</dbReference>